<dbReference type="PROSITE" id="PS51737">
    <property type="entry name" value="RECOMBINASE_DNA_BIND"/>
    <property type="match status" value="1"/>
</dbReference>
<evidence type="ECO:0000259" key="6">
    <source>
        <dbReference type="PROSITE" id="PS51737"/>
    </source>
</evidence>
<dbReference type="InterPro" id="IPR006118">
    <property type="entry name" value="Recombinase_CS"/>
</dbReference>
<evidence type="ECO:0000313" key="7">
    <source>
        <dbReference type="EMBL" id="GAA4787547.1"/>
    </source>
</evidence>
<evidence type="ECO:0000256" key="1">
    <source>
        <dbReference type="ARBA" id="ARBA00022908"/>
    </source>
</evidence>
<feature type="domain" description="Recombinase" evidence="6">
    <location>
        <begin position="160"/>
        <end position="273"/>
    </location>
</feature>
<gene>
    <name evidence="7" type="ORF">GCM10023231_14580</name>
</gene>
<dbReference type="InterPro" id="IPR050639">
    <property type="entry name" value="SSR_resolvase"/>
</dbReference>
<dbReference type="Pfam" id="PF07508">
    <property type="entry name" value="Recombinase"/>
    <property type="match status" value="1"/>
</dbReference>
<sequence length="532" mass="61309">MRKADLYIRVSTDEQADKGYSQRDQEDRLRKYCEIKGIPVRDVYIEDHSAKSFKRPEWQKYLSNLRKTKNNKAGSIILFTKWDRFSRNAGDAYQMINQLRTHGVEPVAIEQPLDLTIPENKIMLAFYLASPEVENDRRALNVFHGMRRAKKEGRYMGTAPLGYVNKITEGKKKFIAPHDFEAPILKWAFEQIVSNNFNTEQIWKMVREKADGKGRFSKNNFWVAVRNPLYCGKIFIPPYKEEKGYFVKGQHEPLISEKTFADVQDILDGRKRVVKPKIVAMDNLPLRGFIKCPNPNCNRMLTGSASKGKMGNYYYYYHCTSSCGVRFKAETANEAFLKQLRYMSPKEGMVDVFIEAFIKDFNNKTKAQNTERANIIGEIDALNKRYQNALLKNADGEMADDDFQEVKKLTKGKIEVLERRLNDLAVVGTEIKDLVASTLKKVANIDRRYENGDIEEKRLIVSSMFPDFLEFDGTQHRTPRLNSAIALIYQNNNKLQGKKNGTSLSFLDLSQEVIPLGFEPRTHTLKVYCSTS</sequence>
<dbReference type="InterPro" id="IPR006119">
    <property type="entry name" value="Resolv_N"/>
</dbReference>
<dbReference type="PROSITE" id="PS00397">
    <property type="entry name" value="RECOMBINASES_1"/>
    <property type="match status" value="1"/>
</dbReference>
<name>A0ABP9AYL8_9SPHI</name>
<evidence type="ECO:0000313" key="8">
    <source>
        <dbReference type="Proteomes" id="UP001501411"/>
    </source>
</evidence>
<keyword evidence="3" id="KW-0233">DNA recombination</keyword>
<evidence type="ECO:0000256" key="2">
    <source>
        <dbReference type="ARBA" id="ARBA00023125"/>
    </source>
</evidence>
<dbReference type="Gene3D" id="3.40.50.1390">
    <property type="entry name" value="Resolvase, N-terminal catalytic domain"/>
    <property type="match status" value="1"/>
</dbReference>
<dbReference type="EMBL" id="BAABIQ010000008">
    <property type="protein sequence ID" value="GAA4787547.1"/>
    <property type="molecule type" value="Genomic_DNA"/>
</dbReference>
<dbReference type="Proteomes" id="UP001501411">
    <property type="component" value="Unassembled WGS sequence"/>
</dbReference>
<dbReference type="PROSITE" id="PS51736">
    <property type="entry name" value="RECOMBINASES_3"/>
    <property type="match status" value="1"/>
</dbReference>
<evidence type="ECO:0000256" key="4">
    <source>
        <dbReference type="PROSITE-ProRule" id="PRU10137"/>
    </source>
</evidence>
<protein>
    <submittedName>
        <fullName evidence="7">Recombinase family protein</fullName>
    </submittedName>
</protein>
<feature type="domain" description="Resolvase/invertase-type recombinase catalytic" evidence="5">
    <location>
        <begin position="3"/>
        <end position="153"/>
    </location>
</feature>
<evidence type="ECO:0000259" key="5">
    <source>
        <dbReference type="PROSITE" id="PS51736"/>
    </source>
</evidence>
<dbReference type="CDD" id="cd00338">
    <property type="entry name" value="Ser_Recombinase"/>
    <property type="match status" value="1"/>
</dbReference>
<keyword evidence="2" id="KW-0238">DNA-binding</keyword>
<dbReference type="PANTHER" id="PTHR30461:SF23">
    <property type="entry name" value="DNA RECOMBINASE-RELATED"/>
    <property type="match status" value="1"/>
</dbReference>
<dbReference type="PANTHER" id="PTHR30461">
    <property type="entry name" value="DNA-INVERTASE FROM LAMBDOID PROPHAGE"/>
    <property type="match status" value="1"/>
</dbReference>
<keyword evidence="1" id="KW-0229">DNA integration</keyword>
<reference evidence="8" key="1">
    <citation type="journal article" date="2019" name="Int. J. Syst. Evol. Microbiol.">
        <title>The Global Catalogue of Microorganisms (GCM) 10K type strain sequencing project: providing services to taxonomists for standard genome sequencing and annotation.</title>
        <authorList>
            <consortium name="The Broad Institute Genomics Platform"/>
            <consortium name="The Broad Institute Genome Sequencing Center for Infectious Disease"/>
            <person name="Wu L."/>
            <person name="Ma J."/>
        </authorList>
    </citation>
    <scope>NUCLEOTIDE SEQUENCE [LARGE SCALE GENOMIC DNA]</scope>
    <source>
        <strain evidence="8">JCM 18200</strain>
    </source>
</reference>
<accession>A0ABP9AYL8</accession>
<keyword evidence="8" id="KW-1185">Reference proteome</keyword>
<organism evidence="7 8">
    <name type="scientific">Olivibacter ginsenosidimutans</name>
    <dbReference type="NCBI Taxonomy" id="1176537"/>
    <lineage>
        <taxon>Bacteria</taxon>
        <taxon>Pseudomonadati</taxon>
        <taxon>Bacteroidota</taxon>
        <taxon>Sphingobacteriia</taxon>
        <taxon>Sphingobacteriales</taxon>
        <taxon>Sphingobacteriaceae</taxon>
        <taxon>Olivibacter</taxon>
    </lineage>
</organism>
<dbReference type="SMART" id="SM00857">
    <property type="entry name" value="Resolvase"/>
    <property type="match status" value="1"/>
</dbReference>
<dbReference type="InterPro" id="IPR038109">
    <property type="entry name" value="DNA_bind_recomb_sf"/>
</dbReference>
<dbReference type="InterPro" id="IPR036162">
    <property type="entry name" value="Resolvase-like_N_sf"/>
</dbReference>
<dbReference type="Gene3D" id="3.90.1750.20">
    <property type="entry name" value="Putative Large Serine Recombinase, Chain B, Domain 2"/>
    <property type="match status" value="1"/>
</dbReference>
<evidence type="ECO:0000256" key="3">
    <source>
        <dbReference type="ARBA" id="ARBA00023172"/>
    </source>
</evidence>
<proteinExistence type="predicted"/>
<comment type="caution">
    <text evidence="7">The sequence shown here is derived from an EMBL/GenBank/DDBJ whole genome shotgun (WGS) entry which is preliminary data.</text>
</comment>
<dbReference type="InterPro" id="IPR011109">
    <property type="entry name" value="DNA_bind_recombinase_dom"/>
</dbReference>
<dbReference type="Pfam" id="PF00239">
    <property type="entry name" value="Resolvase"/>
    <property type="match status" value="1"/>
</dbReference>
<dbReference type="SUPFAM" id="SSF53041">
    <property type="entry name" value="Resolvase-like"/>
    <property type="match status" value="1"/>
</dbReference>
<feature type="active site" description="O-(5'-phospho-DNA)-serine intermediate" evidence="4">
    <location>
        <position position="11"/>
    </location>
</feature>